<dbReference type="VEuPathDB" id="FungiDB:H257_16679"/>
<reference evidence="2" key="1">
    <citation type="submission" date="2013-12" db="EMBL/GenBank/DDBJ databases">
        <title>The Genome Sequence of Aphanomyces astaci APO3.</title>
        <authorList>
            <consortium name="The Broad Institute Genomics Platform"/>
            <person name="Russ C."/>
            <person name="Tyler B."/>
            <person name="van West P."/>
            <person name="Dieguez-Uribeondo J."/>
            <person name="Young S.K."/>
            <person name="Zeng Q."/>
            <person name="Gargeya S."/>
            <person name="Fitzgerald M."/>
            <person name="Abouelleil A."/>
            <person name="Alvarado L."/>
            <person name="Chapman S.B."/>
            <person name="Gainer-Dewar J."/>
            <person name="Goldberg J."/>
            <person name="Griggs A."/>
            <person name="Gujja S."/>
            <person name="Hansen M."/>
            <person name="Howarth C."/>
            <person name="Imamovic A."/>
            <person name="Ireland A."/>
            <person name="Larimer J."/>
            <person name="McCowan C."/>
            <person name="Murphy C."/>
            <person name="Pearson M."/>
            <person name="Poon T.W."/>
            <person name="Priest M."/>
            <person name="Roberts A."/>
            <person name="Saif S."/>
            <person name="Shea T."/>
            <person name="Sykes S."/>
            <person name="Wortman J."/>
            <person name="Nusbaum C."/>
            <person name="Birren B."/>
        </authorList>
    </citation>
    <scope>NUCLEOTIDE SEQUENCE [LARGE SCALE GENOMIC DNA]</scope>
    <source>
        <strain evidence="2">APO3</strain>
    </source>
</reference>
<dbReference type="EMBL" id="KI913203">
    <property type="protein sequence ID" value="ETV66989.1"/>
    <property type="molecule type" value="Genomic_DNA"/>
</dbReference>
<dbReference type="AlphaFoldDB" id="W4FJH3"/>
<name>W4FJH3_APHAT</name>
<feature type="region of interest" description="Disordered" evidence="1">
    <location>
        <begin position="1"/>
        <end position="22"/>
    </location>
</feature>
<dbReference type="RefSeq" id="XP_009843506.1">
    <property type="nucleotide sequence ID" value="XM_009845204.1"/>
</dbReference>
<proteinExistence type="predicted"/>
<organism evidence="2">
    <name type="scientific">Aphanomyces astaci</name>
    <name type="common">Crayfish plague agent</name>
    <dbReference type="NCBI Taxonomy" id="112090"/>
    <lineage>
        <taxon>Eukaryota</taxon>
        <taxon>Sar</taxon>
        <taxon>Stramenopiles</taxon>
        <taxon>Oomycota</taxon>
        <taxon>Saprolegniomycetes</taxon>
        <taxon>Saprolegniales</taxon>
        <taxon>Verrucalvaceae</taxon>
        <taxon>Aphanomyces</taxon>
    </lineage>
</organism>
<evidence type="ECO:0000256" key="1">
    <source>
        <dbReference type="SAM" id="MobiDB-lite"/>
    </source>
</evidence>
<protein>
    <submittedName>
        <fullName evidence="2">Uncharacterized protein</fullName>
    </submittedName>
</protein>
<evidence type="ECO:0000313" key="2">
    <source>
        <dbReference type="EMBL" id="ETV66989.1"/>
    </source>
</evidence>
<sequence length="159" mass="17328">MTHSSSFADTKPARTWQRGRQLKPHLWRASTWALPQDLPLDADIIRSDGSSTMVESDSDNTVAPQTAPFERKLFSGRKKLNKAARGKEKSPSHAESLLKGLESVGSGLQSLGTAVTAAHLVPDNAINNKIISSLEVQTAAINRQSGQLERLLEFLINRG</sequence>
<accession>W4FJH3</accession>
<gene>
    <name evidence="2" type="ORF">H257_16679</name>
</gene>
<dbReference type="GeneID" id="20818675"/>